<dbReference type="AlphaFoldDB" id="A0AAW1R023"/>
<accession>A0AAW1R023</accession>
<evidence type="ECO:0000313" key="2">
    <source>
        <dbReference type="Proteomes" id="UP001438707"/>
    </source>
</evidence>
<keyword evidence="2" id="KW-1185">Reference proteome</keyword>
<comment type="caution">
    <text evidence="1">The sequence shown here is derived from an EMBL/GenBank/DDBJ whole genome shotgun (WGS) entry which is preliminary data.</text>
</comment>
<dbReference type="Proteomes" id="UP001438707">
    <property type="component" value="Unassembled WGS sequence"/>
</dbReference>
<gene>
    <name evidence="1" type="ORF">WJX74_000613</name>
</gene>
<dbReference type="EMBL" id="JALJOS010000019">
    <property type="protein sequence ID" value="KAK9826933.1"/>
    <property type="molecule type" value="Genomic_DNA"/>
</dbReference>
<protein>
    <submittedName>
        <fullName evidence="1">Uncharacterized protein</fullName>
    </submittedName>
</protein>
<proteinExistence type="predicted"/>
<sequence length="193" mass="20295">MPVALESQGGTTMLLRVQENVLSARPVVKLMFPATTPDAFGLLQCDAAGKMTWLTQYVNALVPPPNLVHFLSGRCDGAGNASLAGDSPIELKPYDGKVVYALALKARKFSASGVAAVYAQTGITYDPSQPLTGLWAAGEVEKYGDNADVLQLTVALRRTVTNGVVVTFAGSARPGDTVHVDVVVYDPTGLPAY</sequence>
<name>A0AAW1R023_9CHLO</name>
<reference evidence="1 2" key="1">
    <citation type="journal article" date="2024" name="Nat. Commun.">
        <title>Phylogenomics reveals the evolutionary origins of lichenization in chlorophyte algae.</title>
        <authorList>
            <person name="Puginier C."/>
            <person name="Libourel C."/>
            <person name="Otte J."/>
            <person name="Skaloud P."/>
            <person name="Haon M."/>
            <person name="Grisel S."/>
            <person name="Petersen M."/>
            <person name="Berrin J.G."/>
            <person name="Delaux P.M."/>
            <person name="Dal Grande F."/>
            <person name="Keller J."/>
        </authorList>
    </citation>
    <scope>NUCLEOTIDE SEQUENCE [LARGE SCALE GENOMIC DNA]</scope>
    <source>
        <strain evidence="1 2">SAG 2145</strain>
    </source>
</reference>
<organism evidence="1 2">
    <name type="scientific">Apatococcus lobatus</name>
    <dbReference type="NCBI Taxonomy" id="904363"/>
    <lineage>
        <taxon>Eukaryota</taxon>
        <taxon>Viridiplantae</taxon>
        <taxon>Chlorophyta</taxon>
        <taxon>core chlorophytes</taxon>
        <taxon>Trebouxiophyceae</taxon>
        <taxon>Chlorellales</taxon>
        <taxon>Chlorellaceae</taxon>
        <taxon>Apatococcus</taxon>
    </lineage>
</organism>
<evidence type="ECO:0000313" key="1">
    <source>
        <dbReference type="EMBL" id="KAK9826933.1"/>
    </source>
</evidence>